<keyword evidence="1" id="KW-0472">Membrane</keyword>
<gene>
    <name evidence="2" type="ORF">L210DRAFT_3563409</name>
</gene>
<keyword evidence="3" id="KW-1185">Reference proteome</keyword>
<dbReference type="Proteomes" id="UP001194468">
    <property type="component" value="Unassembled WGS sequence"/>
</dbReference>
<reference evidence="2" key="2">
    <citation type="journal article" date="2020" name="Nat. Commun.">
        <title>Large-scale genome sequencing of mycorrhizal fungi provides insights into the early evolution of symbiotic traits.</title>
        <authorList>
            <person name="Miyauchi S."/>
            <person name="Kiss E."/>
            <person name="Kuo A."/>
            <person name="Drula E."/>
            <person name="Kohler A."/>
            <person name="Sanchez-Garcia M."/>
            <person name="Morin E."/>
            <person name="Andreopoulos B."/>
            <person name="Barry K.W."/>
            <person name="Bonito G."/>
            <person name="Buee M."/>
            <person name="Carver A."/>
            <person name="Chen C."/>
            <person name="Cichocki N."/>
            <person name="Clum A."/>
            <person name="Culley D."/>
            <person name="Crous P.W."/>
            <person name="Fauchery L."/>
            <person name="Girlanda M."/>
            <person name="Hayes R.D."/>
            <person name="Keri Z."/>
            <person name="LaButti K."/>
            <person name="Lipzen A."/>
            <person name="Lombard V."/>
            <person name="Magnuson J."/>
            <person name="Maillard F."/>
            <person name="Murat C."/>
            <person name="Nolan M."/>
            <person name="Ohm R.A."/>
            <person name="Pangilinan J."/>
            <person name="Pereira M.F."/>
            <person name="Perotto S."/>
            <person name="Peter M."/>
            <person name="Pfister S."/>
            <person name="Riley R."/>
            <person name="Sitrit Y."/>
            <person name="Stielow J.B."/>
            <person name="Szollosi G."/>
            <person name="Zifcakova L."/>
            <person name="Stursova M."/>
            <person name="Spatafora J.W."/>
            <person name="Tedersoo L."/>
            <person name="Vaario L.M."/>
            <person name="Yamada A."/>
            <person name="Yan M."/>
            <person name="Wang P."/>
            <person name="Xu J."/>
            <person name="Bruns T."/>
            <person name="Baldrian P."/>
            <person name="Vilgalys R."/>
            <person name="Dunand C."/>
            <person name="Henrissat B."/>
            <person name="Grigoriev I.V."/>
            <person name="Hibbett D."/>
            <person name="Nagy L.G."/>
            <person name="Martin F.M."/>
        </authorList>
    </citation>
    <scope>NUCLEOTIDE SEQUENCE</scope>
    <source>
        <strain evidence="2">BED1</strain>
    </source>
</reference>
<evidence type="ECO:0000313" key="3">
    <source>
        <dbReference type="Proteomes" id="UP001194468"/>
    </source>
</evidence>
<reference evidence="2" key="1">
    <citation type="submission" date="2019-10" db="EMBL/GenBank/DDBJ databases">
        <authorList>
            <consortium name="DOE Joint Genome Institute"/>
            <person name="Kuo A."/>
            <person name="Miyauchi S."/>
            <person name="Kiss E."/>
            <person name="Drula E."/>
            <person name="Kohler A."/>
            <person name="Sanchez-Garcia M."/>
            <person name="Andreopoulos B."/>
            <person name="Barry K.W."/>
            <person name="Bonito G."/>
            <person name="Buee M."/>
            <person name="Carver A."/>
            <person name="Chen C."/>
            <person name="Cichocki N."/>
            <person name="Clum A."/>
            <person name="Culley D."/>
            <person name="Crous P.W."/>
            <person name="Fauchery L."/>
            <person name="Girlanda M."/>
            <person name="Hayes R."/>
            <person name="Keri Z."/>
            <person name="LaButti K."/>
            <person name="Lipzen A."/>
            <person name="Lombard V."/>
            <person name="Magnuson J."/>
            <person name="Maillard F."/>
            <person name="Morin E."/>
            <person name="Murat C."/>
            <person name="Nolan M."/>
            <person name="Ohm R."/>
            <person name="Pangilinan J."/>
            <person name="Pereira M."/>
            <person name="Perotto S."/>
            <person name="Peter M."/>
            <person name="Riley R."/>
            <person name="Sitrit Y."/>
            <person name="Stielow B."/>
            <person name="Szollosi G."/>
            <person name="Zifcakova L."/>
            <person name="Stursova M."/>
            <person name="Spatafora J.W."/>
            <person name="Tedersoo L."/>
            <person name="Vaario L.-M."/>
            <person name="Yamada A."/>
            <person name="Yan M."/>
            <person name="Wang P."/>
            <person name="Xu J."/>
            <person name="Bruns T."/>
            <person name="Baldrian P."/>
            <person name="Vilgalys R."/>
            <person name="Henrissat B."/>
            <person name="Grigoriev I.V."/>
            <person name="Hibbett D."/>
            <person name="Nagy L.G."/>
            <person name="Martin F.M."/>
        </authorList>
    </citation>
    <scope>NUCLEOTIDE SEQUENCE</scope>
    <source>
        <strain evidence="2">BED1</strain>
    </source>
</reference>
<accession>A0AAD4BGX8</accession>
<evidence type="ECO:0000256" key="1">
    <source>
        <dbReference type="SAM" id="Phobius"/>
    </source>
</evidence>
<protein>
    <submittedName>
        <fullName evidence="2">Uncharacterized protein</fullName>
    </submittedName>
</protein>
<name>A0AAD4BGX8_BOLED</name>
<dbReference type="AlphaFoldDB" id="A0AAD4BGX8"/>
<dbReference type="EMBL" id="WHUW01000067">
    <property type="protein sequence ID" value="KAF8429457.1"/>
    <property type="molecule type" value="Genomic_DNA"/>
</dbReference>
<feature type="transmembrane region" description="Helical" evidence="1">
    <location>
        <begin position="6"/>
        <end position="26"/>
    </location>
</feature>
<evidence type="ECO:0000313" key="2">
    <source>
        <dbReference type="EMBL" id="KAF8429457.1"/>
    </source>
</evidence>
<organism evidence="2 3">
    <name type="scientific">Boletus edulis BED1</name>
    <dbReference type="NCBI Taxonomy" id="1328754"/>
    <lineage>
        <taxon>Eukaryota</taxon>
        <taxon>Fungi</taxon>
        <taxon>Dikarya</taxon>
        <taxon>Basidiomycota</taxon>
        <taxon>Agaricomycotina</taxon>
        <taxon>Agaricomycetes</taxon>
        <taxon>Agaricomycetidae</taxon>
        <taxon>Boletales</taxon>
        <taxon>Boletineae</taxon>
        <taxon>Boletaceae</taxon>
        <taxon>Boletoideae</taxon>
        <taxon>Boletus</taxon>
    </lineage>
</organism>
<sequence length="75" mass="8486">MANKPTSFTVMLDIHLLTILFLEVVVGAHHRIRKRDSLSLLFLRGLCSLQCPPACIITSPRGRQLTPLIVHFECF</sequence>
<keyword evidence="1" id="KW-0812">Transmembrane</keyword>
<keyword evidence="1" id="KW-1133">Transmembrane helix</keyword>
<comment type="caution">
    <text evidence="2">The sequence shown here is derived from an EMBL/GenBank/DDBJ whole genome shotgun (WGS) entry which is preliminary data.</text>
</comment>
<proteinExistence type="predicted"/>